<dbReference type="Pfam" id="PF00388">
    <property type="entry name" value="PI-PLC-X"/>
    <property type="match status" value="1"/>
</dbReference>
<dbReference type="AlphaFoldDB" id="A0A0K9PJ00"/>
<dbReference type="PANTHER" id="PTHR13593">
    <property type="match status" value="1"/>
</dbReference>
<dbReference type="GO" id="GO:0008081">
    <property type="term" value="F:phosphoric diester hydrolase activity"/>
    <property type="evidence" value="ECO:0000318"/>
    <property type="project" value="GO_Central"/>
</dbReference>
<dbReference type="Proteomes" id="UP000036987">
    <property type="component" value="Unassembled WGS sequence"/>
</dbReference>
<gene>
    <name evidence="2" type="ORF">ZOSMA_226G00330</name>
</gene>
<accession>A0A0K9PJ00</accession>
<proteinExistence type="predicted"/>
<dbReference type="InterPro" id="IPR051057">
    <property type="entry name" value="PI-PLC_domain"/>
</dbReference>
<evidence type="ECO:0000259" key="1">
    <source>
        <dbReference type="Pfam" id="PF00388"/>
    </source>
</evidence>
<dbReference type="PROSITE" id="PS50007">
    <property type="entry name" value="PIPLC_X_DOMAIN"/>
    <property type="match status" value="1"/>
</dbReference>
<protein>
    <submittedName>
        <fullName evidence="2">Phosphatidylinositol-specific phospholipase c</fullName>
    </submittedName>
</protein>
<reference evidence="3" key="1">
    <citation type="journal article" date="2016" name="Nature">
        <title>The genome of the seagrass Zostera marina reveals angiosperm adaptation to the sea.</title>
        <authorList>
            <person name="Olsen J.L."/>
            <person name="Rouze P."/>
            <person name="Verhelst B."/>
            <person name="Lin Y.-C."/>
            <person name="Bayer T."/>
            <person name="Collen J."/>
            <person name="Dattolo E."/>
            <person name="De Paoli E."/>
            <person name="Dittami S."/>
            <person name="Maumus F."/>
            <person name="Michel G."/>
            <person name="Kersting A."/>
            <person name="Lauritano C."/>
            <person name="Lohaus R."/>
            <person name="Toepel M."/>
            <person name="Tonon T."/>
            <person name="Vanneste K."/>
            <person name="Amirebrahimi M."/>
            <person name="Brakel J."/>
            <person name="Bostroem C."/>
            <person name="Chovatia M."/>
            <person name="Grimwood J."/>
            <person name="Jenkins J.W."/>
            <person name="Jueterbock A."/>
            <person name="Mraz A."/>
            <person name="Stam W.T."/>
            <person name="Tice H."/>
            <person name="Bornberg-Bauer E."/>
            <person name="Green P.J."/>
            <person name="Pearson G.A."/>
            <person name="Procaccini G."/>
            <person name="Duarte C.M."/>
            <person name="Schmutz J."/>
            <person name="Reusch T.B.H."/>
            <person name="Van de Peer Y."/>
        </authorList>
    </citation>
    <scope>NUCLEOTIDE SEQUENCE [LARGE SCALE GENOMIC DNA]</scope>
    <source>
        <strain evidence="3">cv. Finnish</strain>
    </source>
</reference>
<dbReference type="OrthoDB" id="1046782at2759"/>
<sequence length="319" mass="36411">MGAFVSKQVDHRKSVISEKRILSDVLSSEGDDFPGSDYHPTNRKMWMSELDLQKLHVKQIVWPGTHDSATDKIGIPFITRPFARCQSVSIYNQLAMGGRVLDVRVGEDRRVYHGVLATYNVDVAFDGVKKFLSETESEIVLLEIRTEFGKKDPPDFDKYIVEKLGEDVLIHQDNGVFDKTVAELLPRRVICVWKPRNSPAPKHGDPLWSSKYLKDNWTDTDLPQTKFDKNMHHLSNQTPVDRRKFFYRVENTATPQADNPVVCVWPVTARIHSYARMFISQAFAKGFADRLQVFSSDFITGDFVDACAGVTHHRIQTNV</sequence>
<evidence type="ECO:0000313" key="3">
    <source>
        <dbReference type="Proteomes" id="UP000036987"/>
    </source>
</evidence>
<dbReference type="PANTHER" id="PTHR13593:SF113">
    <property type="entry name" value="SI:DKEY-266F7.9"/>
    <property type="match status" value="1"/>
</dbReference>
<keyword evidence="3" id="KW-1185">Reference proteome</keyword>
<dbReference type="OMA" id="GHEDPPD"/>
<comment type="caution">
    <text evidence="2">The sequence shown here is derived from an EMBL/GenBank/DDBJ whole genome shotgun (WGS) entry which is preliminary data.</text>
</comment>
<dbReference type="Gene3D" id="3.20.20.190">
    <property type="entry name" value="Phosphatidylinositol (PI) phosphodiesterase"/>
    <property type="match status" value="1"/>
</dbReference>
<organism evidence="2 3">
    <name type="scientific">Zostera marina</name>
    <name type="common">Eelgrass</name>
    <dbReference type="NCBI Taxonomy" id="29655"/>
    <lineage>
        <taxon>Eukaryota</taxon>
        <taxon>Viridiplantae</taxon>
        <taxon>Streptophyta</taxon>
        <taxon>Embryophyta</taxon>
        <taxon>Tracheophyta</taxon>
        <taxon>Spermatophyta</taxon>
        <taxon>Magnoliopsida</taxon>
        <taxon>Liliopsida</taxon>
        <taxon>Zosteraceae</taxon>
        <taxon>Zostera</taxon>
    </lineage>
</organism>
<name>A0A0K9PJ00_ZOSMR</name>
<dbReference type="GO" id="GO:0006629">
    <property type="term" value="P:lipid metabolic process"/>
    <property type="evidence" value="ECO:0007669"/>
    <property type="project" value="InterPro"/>
</dbReference>
<dbReference type="InterPro" id="IPR017946">
    <property type="entry name" value="PLC-like_Pdiesterase_TIM-brl"/>
</dbReference>
<evidence type="ECO:0000313" key="2">
    <source>
        <dbReference type="EMBL" id="KMZ68931.1"/>
    </source>
</evidence>
<feature type="domain" description="Phosphatidylinositol-specific phospholipase C X" evidence="1">
    <location>
        <begin position="65"/>
        <end position="174"/>
    </location>
</feature>
<dbReference type="EMBL" id="LFYR01000804">
    <property type="protein sequence ID" value="KMZ68931.1"/>
    <property type="molecule type" value="Genomic_DNA"/>
</dbReference>
<dbReference type="InterPro" id="IPR000909">
    <property type="entry name" value="PLipase_C_PInositol-sp_X_dom"/>
</dbReference>
<dbReference type="STRING" id="29655.A0A0K9PJ00"/>
<dbReference type="SUPFAM" id="SSF51695">
    <property type="entry name" value="PLC-like phosphodiesterases"/>
    <property type="match status" value="1"/>
</dbReference>